<name>A0AAE9CDT1_9CAUD</name>
<organism evidence="1 2">
    <name type="scientific">Bacillus phage vB_BanS_Nate</name>
    <dbReference type="NCBI Taxonomy" id="2894788"/>
    <lineage>
        <taxon>Viruses</taxon>
        <taxon>Duplodnaviria</taxon>
        <taxon>Heunggongvirae</taxon>
        <taxon>Uroviricota</taxon>
        <taxon>Caudoviricetes</taxon>
        <taxon>Joanripponvirinae</taxon>
        <taxon>Natevirus</taxon>
        <taxon>Natevirus nate</taxon>
    </lineage>
</organism>
<evidence type="ECO:0000313" key="2">
    <source>
        <dbReference type="Proteomes" id="UP000827544"/>
    </source>
</evidence>
<evidence type="ECO:0000313" key="1">
    <source>
        <dbReference type="EMBL" id="UGO51075.1"/>
    </source>
</evidence>
<dbReference type="Proteomes" id="UP000827544">
    <property type="component" value="Segment"/>
</dbReference>
<keyword evidence="2" id="KW-1185">Reference proteome</keyword>
<reference evidence="1" key="1">
    <citation type="submission" date="2021-10" db="EMBL/GenBank/DDBJ databases">
        <authorList>
            <person name="Lavering E.D."/>
            <person name="James R."/>
            <person name="Fairholm J.D."/>
            <person name="Ogilvie B.H."/>
            <person name="Thurgood T.L."/>
            <person name="Robison R.A."/>
            <person name="Grose J.H."/>
        </authorList>
    </citation>
    <scope>NUCLEOTIDE SEQUENCE</scope>
</reference>
<proteinExistence type="predicted"/>
<accession>A0AAE9CDT1</accession>
<dbReference type="EMBL" id="OK499992">
    <property type="protein sequence ID" value="UGO51075.1"/>
    <property type="molecule type" value="Genomic_DNA"/>
</dbReference>
<sequence length="166" mass="18760">MVMRFDSLSKNIVNVMKALSQNEGLLMLLVNDDYNPFDPNLPYINPSDVINPKHAQCHIKPYPFDPDATDTNGSFIRVYYNDGELDKSEVISETTLHIDIIVAKELWLIKGGMIRPYEIVARVIDMIGKRAVGTGIKLKIDGFQHLAVNTKFDAIRITSEYMTVEA</sequence>
<gene>
    <name evidence="1" type="ORF">NATE_222</name>
</gene>
<protein>
    <submittedName>
        <fullName evidence="1">Uncharacterized protein</fullName>
    </submittedName>
</protein>